<sequence length="112" mass="12901">MGSGDGEFKLARDLGDIQSRTTAERINCKTIILVVRKLIEERAQGIMIVPRWPGQVWWTSLNEITVREKKLGESERVLECGLMMRNLKVRPGRILALEANGDKMEQDYFKMH</sequence>
<reference evidence="1 2" key="1">
    <citation type="submission" date="2019-03" db="EMBL/GenBank/DDBJ databases">
        <title>Single cell metagenomics reveals metabolic interactions within the superorganism composed of flagellate Streblomastix strix and complex community of Bacteroidetes bacteria on its surface.</title>
        <authorList>
            <person name="Treitli S.C."/>
            <person name="Kolisko M."/>
            <person name="Husnik F."/>
            <person name="Keeling P."/>
            <person name="Hampl V."/>
        </authorList>
    </citation>
    <scope>NUCLEOTIDE SEQUENCE [LARGE SCALE GENOMIC DNA]</scope>
    <source>
        <strain evidence="1">ST1C</strain>
    </source>
</reference>
<dbReference type="EMBL" id="SNRW01001035">
    <property type="protein sequence ID" value="KAA6398098.1"/>
    <property type="molecule type" value="Genomic_DNA"/>
</dbReference>
<dbReference type="Proteomes" id="UP000324800">
    <property type="component" value="Unassembled WGS sequence"/>
</dbReference>
<comment type="caution">
    <text evidence="1">The sequence shown here is derived from an EMBL/GenBank/DDBJ whole genome shotgun (WGS) entry which is preliminary data.</text>
</comment>
<proteinExistence type="predicted"/>
<accession>A0A5J4WT24</accession>
<organism evidence="1 2">
    <name type="scientific">Streblomastix strix</name>
    <dbReference type="NCBI Taxonomy" id="222440"/>
    <lineage>
        <taxon>Eukaryota</taxon>
        <taxon>Metamonada</taxon>
        <taxon>Preaxostyla</taxon>
        <taxon>Oxymonadida</taxon>
        <taxon>Streblomastigidae</taxon>
        <taxon>Streblomastix</taxon>
    </lineage>
</organism>
<protein>
    <submittedName>
        <fullName evidence="1">Uncharacterized protein</fullName>
    </submittedName>
</protein>
<evidence type="ECO:0000313" key="2">
    <source>
        <dbReference type="Proteomes" id="UP000324800"/>
    </source>
</evidence>
<evidence type="ECO:0000313" key="1">
    <source>
        <dbReference type="EMBL" id="KAA6398098.1"/>
    </source>
</evidence>
<gene>
    <name evidence="1" type="ORF">EZS28_006375</name>
</gene>
<name>A0A5J4WT24_9EUKA</name>
<dbReference type="AlphaFoldDB" id="A0A5J4WT24"/>